<protein>
    <submittedName>
        <fullName evidence="2">DUF3995 domain-containing protein</fullName>
    </submittedName>
</protein>
<feature type="transmembrane region" description="Helical" evidence="1">
    <location>
        <begin position="108"/>
        <end position="127"/>
    </location>
</feature>
<keyword evidence="1" id="KW-1133">Transmembrane helix</keyword>
<reference evidence="2" key="1">
    <citation type="submission" date="2022-01" db="EMBL/GenBank/DDBJ databases">
        <title>Genome-Based Taxonomic Classification of the Phylum Actinobacteria.</title>
        <authorList>
            <person name="Gao Y."/>
        </authorList>
    </citation>
    <scope>NUCLEOTIDE SEQUENCE</scope>
    <source>
        <strain evidence="2">KLBMP 8922</strain>
    </source>
</reference>
<dbReference type="Proteomes" id="UP001165378">
    <property type="component" value="Unassembled WGS sequence"/>
</dbReference>
<dbReference type="InterPro" id="IPR025058">
    <property type="entry name" value="DUF3995"/>
</dbReference>
<gene>
    <name evidence="2" type="ORF">LZ495_31780</name>
</gene>
<keyword evidence="3" id="KW-1185">Reference proteome</keyword>
<sequence length="171" mass="17611">MTGGERVKGSAVRRARDWVDADLPARRRPVLSSALAAGLGSIGALHLAWGAGTTWPYDTEEEFARHLLGFGETAPPAWASLGVGAGLTAGAYLVLAAGGLVPRVGPKWAYRLGAVGLAGVLVGRGVLGPLTNSGSTPEYVRLDWRVYSPLCLVLGALALSLAAGLARPKSE</sequence>
<dbReference type="Pfam" id="PF13160">
    <property type="entry name" value="DUF3995"/>
    <property type="match status" value="1"/>
</dbReference>
<dbReference type="RefSeq" id="WP_235056420.1">
    <property type="nucleotide sequence ID" value="NZ_JAKFHA010000026.1"/>
</dbReference>
<dbReference type="EMBL" id="JAKFHA010000026">
    <property type="protein sequence ID" value="MCF2531774.1"/>
    <property type="molecule type" value="Genomic_DNA"/>
</dbReference>
<feature type="transmembrane region" description="Helical" evidence="1">
    <location>
        <begin position="34"/>
        <end position="57"/>
    </location>
</feature>
<evidence type="ECO:0000313" key="3">
    <source>
        <dbReference type="Proteomes" id="UP001165378"/>
    </source>
</evidence>
<keyword evidence="1" id="KW-0812">Transmembrane</keyword>
<name>A0AA41Q7I0_9ACTN</name>
<proteinExistence type="predicted"/>
<organism evidence="2 3">
    <name type="scientific">Yinghuangia soli</name>
    <dbReference type="NCBI Taxonomy" id="2908204"/>
    <lineage>
        <taxon>Bacteria</taxon>
        <taxon>Bacillati</taxon>
        <taxon>Actinomycetota</taxon>
        <taxon>Actinomycetes</taxon>
        <taxon>Kitasatosporales</taxon>
        <taxon>Streptomycetaceae</taxon>
        <taxon>Yinghuangia</taxon>
    </lineage>
</organism>
<accession>A0AA41Q7I0</accession>
<feature type="transmembrane region" description="Helical" evidence="1">
    <location>
        <begin position="77"/>
        <end position="101"/>
    </location>
</feature>
<evidence type="ECO:0000256" key="1">
    <source>
        <dbReference type="SAM" id="Phobius"/>
    </source>
</evidence>
<dbReference type="AlphaFoldDB" id="A0AA41Q7I0"/>
<evidence type="ECO:0000313" key="2">
    <source>
        <dbReference type="EMBL" id="MCF2531774.1"/>
    </source>
</evidence>
<keyword evidence="1" id="KW-0472">Membrane</keyword>
<feature type="transmembrane region" description="Helical" evidence="1">
    <location>
        <begin position="147"/>
        <end position="166"/>
    </location>
</feature>
<comment type="caution">
    <text evidence="2">The sequence shown here is derived from an EMBL/GenBank/DDBJ whole genome shotgun (WGS) entry which is preliminary data.</text>
</comment>